<gene>
    <name evidence="4" type="ORF">GCM10011383_23520</name>
</gene>
<dbReference type="Pfam" id="PF18962">
    <property type="entry name" value="Por_Secre_tail"/>
    <property type="match status" value="1"/>
</dbReference>
<dbReference type="Pfam" id="PF01436">
    <property type="entry name" value="NHL"/>
    <property type="match status" value="1"/>
</dbReference>
<dbReference type="SMART" id="SM00429">
    <property type="entry name" value="IPT"/>
    <property type="match status" value="3"/>
</dbReference>
<evidence type="ECO:0000256" key="2">
    <source>
        <dbReference type="PROSITE-ProRule" id="PRU00504"/>
    </source>
</evidence>
<dbReference type="Proteomes" id="UP000632273">
    <property type="component" value="Unassembled WGS sequence"/>
</dbReference>
<keyword evidence="1" id="KW-0677">Repeat</keyword>
<dbReference type="Gene3D" id="2.60.40.10">
    <property type="entry name" value="Immunoglobulins"/>
    <property type="match status" value="4"/>
</dbReference>
<dbReference type="SUPFAM" id="SSF101898">
    <property type="entry name" value="NHL repeat"/>
    <property type="match status" value="2"/>
</dbReference>
<accession>A0ABQ1U9F0</accession>
<dbReference type="CDD" id="cd00603">
    <property type="entry name" value="IPT_PCSR"/>
    <property type="match status" value="2"/>
</dbReference>
<dbReference type="InterPro" id="IPR026444">
    <property type="entry name" value="Secre_tail"/>
</dbReference>
<evidence type="ECO:0000313" key="5">
    <source>
        <dbReference type="Proteomes" id="UP000632273"/>
    </source>
</evidence>
<feature type="domain" description="IPT/TIG" evidence="3">
    <location>
        <begin position="1183"/>
        <end position="1263"/>
    </location>
</feature>
<dbReference type="PROSITE" id="PS51125">
    <property type="entry name" value="NHL"/>
    <property type="match status" value="2"/>
</dbReference>
<keyword evidence="5" id="KW-1185">Reference proteome</keyword>
<dbReference type="InterPro" id="IPR001258">
    <property type="entry name" value="NHL_repeat"/>
</dbReference>
<dbReference type="PANTHER" id="PTHR24104">
    <property type="entry name" value="E3 UBIQUITIN-PROTEIN LIGASE NHLRC1-RELATED"/>
    <property type="match status" value="1"/>
</dbReference>
<sequence length="1432" mass="151455">MAVDKEGFIYVLDNPGITKLAPSGELVQTIALENYNGGKSMGVDAAGNLYVCNYTYSRIEKYSPTGRLLLQFGSSGRNPGQFIYPNSITVDADGNIYVADTANNRLQKFDTNGKLLFVYSETGTTSLLHPMDVALDAIGNIYIYNEDFKVTKLSAAGALLQTIPVAASRPSYDEAATIAIDPAGNIYVTSSEGSSILKFTSTGTYVGPVGAYLFDGTLTPLAFDPAGNLYATNRDHHGNSKLHKFNPTGNLVGTWGNLKTLGPGAFDVVGNYYYYDSRLLSIGKYNAMGQLIGQLGVGVVPMNVKALALDLVGNIYMLTNANEITKMTPDGRQLARFTVLKSTIGYESTEAGMAVDAAGNIYVTDYYGGCVRKLGPQGQLLPNISTRGTGAGQLLLPKSLALDGRGFIYVTDNNGKRVQQFTPNGQLVRELGERVTAGSSQSEGWVKLAVDKAGNAYVSSPLLPGVQVYDAKTGMRTSLPQIYQGQLAISHRSGSLVSILGDLIRFYTSDQAPKDNLITGNIFQDLNSNCARDAGELALPNMAVVAQPGNYYGLTDENGQYTIAVGAGTYTVEQLVPSPEPGRTITPLCSTPATLVFQGYGSSKSGPDFGNLVSTKPFLRVNIASNRRRRCFRNTTTVSYSNSGYAAAPNATVTVAFPPEVVLVAAGAPYTRDAAGNYVFQVGTLLPNAAGTIVLQDSVVCGNPDLRGLTVCTKAWIAPLNVYPAPASATGPVASVAVQGRTQANNQARFVVRNTTSVDMRDSLALRVYQNSELALQHRYWLAGGDSLVLRVPASRPVVRVEADQPTGHPTQRIASSTVEVRSLSATGEPNSDMLALPPNTPRPEIAEDCKPILDSYDPNDKQVVPAGVTAQHYTPTGVPLQYEVRFQNTGSDDAYRVEVVDTLASDLDLRTLRVTAASHPYRLAVTGHGRPVLTFTFLNINLPPSKRDAVGSNGFVQFSVQPKAGLPAKALIENNADIFFDYNPPIRTNTTTNRIYDLPLEVEPAVALTYPTVLASPSLLQFTPAQGKAGTLVTLTGQRFSSSVAANAVLFNGVPTSVLSTTATTLTVRVPATATTGSIQVVTKEGAGRSQQAFTVYQPPTLTAMMPPEGTPGSVVRLRGSHFANTATYDTVWFNGVPAVVQQATATELQVVVPSSAQSGKVRINTLGGQTESAQEFVVWYPPVLTSFSPARGKAGGIVTVTGSRFAPTERNTVLVGGGAATVLEATSSSLRVRVPSTAQTGLLQITTPGGQALSTGLFTFLPPPTITSFAPTQGSVGETLALTGLNFLVDGLADTVYVGGIPAPVLTATPTTATIRVPKGATSGPITISGKGGRNQTASPFTLVALTAAESIAVYPNPAHGAVTLDWLRADFAVEQVQVYNALGKLVTSVDLHLNGNTSLSLPFAAGETGLYLLVFHTARGPVLKRITLY</sequence>
<dbReference type="InterPro" id="IPR014756">
    <property type="entry name" value="Ig_E-set"/>
</dbReference>
<dbReference type="Pfam" id="PF24595">
    <property type="entry name" value="DUF7619"/>
    <property type="match status" value="1"/>
</dbReference>
<dbReference type="PANTHER" id="PTHR24104:SF25">
    <property type="entry name" value="PROTEIN LIN-41"/>
    <property type="match status" value="1"/>
</dbReference>
<dbReference type="InterPro" id="IPR055353">
    <property type="entry name" value="DUF7619"/>
</dbReference>
<name>A0ABQ1U9F0_9BACT</name>
<feature type="repeat" description="NHL" evidence="2">
    <location>
        <begin position="69"/>
        <end position="112"/>
    </location>
</feature>
<feature type="domain" description="IPT/TIG" evidence="3">
    <location>
        <begin position="1017"/>
        <end position="1098"/>
    </location>
</feature>
<proteinExistence type="predicted"/>
<feature type="repeat" description="NHL" evidence="2">
    <location>
        <begin position="384"/>
        <end position="424"/>
    </location>
</feature>
<evidence type="ECO:0000256" key="1">
    <source>
        <dbReference type="ARBA" id="ARBA00022737"/>
    </source>
</evidence>
<dbReference type="NCBIfam" id="TIGR04183">
    <property type="entry name" value="Por_Secre_tail"/>
    <property type="match status" value="1"/>
</dbReference>
<organism evidence="4 5">
    <name type="scientific">Hymenobacter cavernae</name>
    <dbReference type="NCBI Taxonomy" id="2044852"/>
    <lineage>
        <taxon>Bacteria</taxon>
        <taxon>Pseudomonadati</taxon>
        <taxon>Bacteroidota</taxon>
        <taxon>Cytophagia</taxon>
        <taxon>Cytophagales</taxon>
        <taxon>Hymenobacteraceae</taxon>
        <taxon>Hymenobacter</taxon>
    </lineage>
</organism>
<comment type="caution">
    <text evidence="4">The sequence shown here is derived from an EMBL/GenBank/DDBJ whole genome shotgun (WGS) entry which is preliminary data.</text>
</comment>
<dbReference type="Pfam" id="PF01833">
    <property type="entry name" value="TIG"/>
    <property type="match status" value="4"/>
</dbReference>
<dbReference type="InterPro" id="IPR002909">
    <property type="entry name" value="IPT_dom"/>
</dbReference>
<dbReference type="InterPro" id="IPR011042">
    <property type="entry name" value="6-blade_b-propeller_TolB-like"/>
</dbReference>
<dbReference type="InterPro" id="IPR013783">
    <property type="entry name" value="Ig-like_fold"/>
</dbReference>
<dbReference type="Gene3D" id="2.120.10.30">
    <property type="entry name" value="TolB, C-terminal domain"/>
    <property type="match status" value="3"/>
</dbReference>
<protein>
    <recommendedName>
        <fullName evidence="3">IPT/TIG domain-containing protein</fullName>
    </recommendedName>
</protein>
<dbReference type="EMBL" id="BMHT01000004">
    <property type="protein sequence ID" value="GGF11630.1"/>
    <property type="molecule type" value="Genomic_DNA"/>
</dbReference>
<dbReference type="SUPFAM" id="SSF81296">
    <property type="entry name" value="E set domains"/>
    <property type="match status" value="4"/>
</dbReference>
<feature type="domain" description="IPT/TIG" evidence="3">
    <location>
        <begin position="1265"/>
        <end position="1346"/>
    </location>
</feature>
<reference evidence="5" key="1">
    <citation type="journal article" date="2019" name="Int. J. Syst. Evol. Microbiol.">
        <title>The Global Catalogue of Microorganisms (GCM) 10K type strain sequencing project: providing services to taxonomists for standard genome sequencing and annotation.</title>
        <authorList>
            <consortium name="The Broad Institute Genomics Platform"/>
            <consortium name="The Broad Institute Genome Sequencing Center for Infectious Disease"/>
            <person name="Wu L."/>
            <person name="Ma J."/>
        </authorList>
    </citation>
    <scope>NUCLEOTIDE SEQUENCE [LARGE SCALE GENOMIC DNA]</scope>
    <source>
        <strain evidence="5">CGMCC 1.15197</strain>
    </source>
</reference>
<evidence type="ECO:0000313" key="4">
    <source>
        <dbReference type="EMBL" id="GGF11630.1"/>
    </source>
</evidence>
<dbReference type="InterPro" id="IPR050952">
    <property type="entry name" value="TRIM-NHL_E3_ligases"/>
</dbReference>
<evidence type="ECO:0000259" key="3">
    <source>
        <dbReference type="SMART" id="SM00429"/>
    </source>
</evidence>